<gene>
    <name evidence="9" type="ORF">PHLGIDRAFT_488790</name>
</gene>
<evidence type="ECO:0000313" key="9">
    <source>
        <dbReference type="EMBL" id="KIP12782.1"/>
    </source>
</evidence>
<comment type="cofactor">
    <cofactor evidence="1">
        <name>heme</name>
        <dbReference type="ChEBI" id="CHEBI:30413"/>
    </cofactor>
</comment>
<evidence type="ECO:0000256" key="3">
    <source>
        <dbReference type="ARBA" id="ARBA00010617"/>
    </source>
</evidence>
<keyword evidence="4" id="KW-0349">Heme</keyword>
<dbReference type="AlphaFoldDB" id="A0A0C3SEJ4"/>
<dbReference type="PANTHER" id="PTHR24305">
    <property type="entry name" value="CYTOCHROME P450"/>
    <property type="match status" value="1"/>
</dbReference>
<evidence type="ECO:0000313" key="10">
    <source>
        <dbReference type="Proteomes" id="UP000053257"/>
    </source>
</evidence>
<dbReference type="GO" id="GO:0005506">
    <property type="term" value="F:iron ion binding"/>
    <property type="evidence" value="ECO:0007669"/>
    <property type="project" value="InterPro"/>
</dbReference>
<keyword evidence="10" id="KW-1185">Reference proteome</keyword>
<accession>A0A0C3SEJ4</accession>
<keyword evidence="6" id="KW-0560">Oxidoreductase</keyword>
<evidence type="ECO:0000256" key="4">
    <source>
        <dbReference type="ARBA" id="ARBA00022617"/>
    </source>
</evidence>
<keyword evidence="8" id="KW-0503">Monooxygenase</keyword>
<evidence type="ECO:0000256" key="2">
    <source>
        <dbReference type="ARBA" id="ARBA00005179"/>
    </source>
</evidence>
<dbReference type="OrthoDB" id="1470350at2759"/>
<dbReference type="SUPFAM" id="SSF48264">
    <property type="entry name" value="Cytochrome P450"/>
    <property type="match status" value="1"/>
</dbReference>
<dbReference type="InterPro" id="IPR050121">
    <property type="entry name" value="Cytochrome_P450_monoxygenase"/>
</dbReference>
<protein>
    <recommendedName>
        <fullName evidence="11">Cytochrome P450</fullName>
    </recommendedName>
</protein>
<dbReference type="EMBL" id="KN840438">
    <property type="protein sequence ID" value="KIP12782.1"/>
    <property type="molecule type" value="Genomic_DNA"/>
</dbReference>
<proteinExistence type="inferred from homology"/>
<sequence>MLTRTTLILLNPVFSTAHMRRITPLFYEATHRPRAAISNQIATSDDVDVLSWMGRCALELIGKCGLGYSFDSLVENDPNVYGDALVLIPLSARLIPLSLRRLAAPWIPHEDIQSFRQLLIILDEQSRCICANKKAAIAEGDEAVISRVNEGADILSVLMKANIEASDEDRLPENETIAQISSLTLAGTWMDTTSNALARVFHLLSEYPNVQDKFRAELLSASVDGAGIPYELLHELPYLDAVCRETLVPPPFCRYPPVTFMNRECVDTRILISSRLMLTGMDGGTRADIVMPLFTPIQGLDGTKIIEIPAGEDALVWRPERWLKPALEALPEARVPGIYSQLMTFLGGGRACIGFKFSQTEMKTVLSVLLQSFRFSASDKEIYWNMAAAYHPTVGRNSSKPAMYLKVEAV</sequence>
<keyword evidence="7" id="KW-0408">Iron</keyword>
<dbReference type="GO" id="GO:0004497">
    <property type="term" value="F:monooxygenase activity"/>
    <property type="evidence" value="ECO:0007669"/>
    <property type="project" value="UniProtKB-KW"/>
</dbReference>
<dbReference type="Gene3D" id="1.10.630.10">
    <property type="entry name" value="Cytochrome P450"/>
    <property type="match status" value="1"/>
</dbReference>
<evidence type="ECO:0000256" key="5">
    <source>
        <dbReference type="ARBA" id="ARBA00022723"/>
    </source>
</evidence>
<dbReference type="InterPro" id="IPR001128">
    <property type="entry name" value="Cyt_P450"/>
</dbReference>
<reference evidence="9 10" key="1">
    <citation type="journal article" date="2014" name="PLoS Genet.">
        <title>Analysis of the Phlebiopsis gigantea genome, transcriptome and secretome provides insight into its pioneer colonization strategies of wood.</title>
        <authorList>
            <person name="Hori C."/>
            <person name="Ishida T."/>
            <person name="Igarashi K."/>
            <person name="Samejima M."/>
            <person name="Suzuki H."/>
            <person name="Master E."/>
            <person name="Ferreira P."/>
            <person name="Ruiz-Duenas F.J."/>
            <person name="Held B."/>
            <person name="Canessa P."/>
            <person name="Larrondo L.F."/>
            <person name="Schmoll M."/>
            <person name="Druzhinina I.S."/>
            <person name="Kubicek C.P."/>
            <person name="Gaskell J.A."/>
            <person name="Kersten P."/>
            <person name="St John F."/>
            <person name="Glasner J."/>
            <person name="Sabat G."/>
            <person name="Splinter BonDurant S."/>
            <person name="Syed K."/>
            <person name="Yadav J."/>
            <person name="Mgbeahuruike A.C."/>
            <person name="Kovalchuk A."/>
            <person name="Asiegbu F.O."/>
            <person name="Lackner G."/>
            <person name="Hoffmeister D."/>
            <person name="Rencoret J."/>
            <person name="Gutierrez A."/>
            <person name="Sun H."/>
            <person name="Lindquist E."/>
            <person name="Barry K."/>
            <person name="Riley R."/>
            <person name="Grigoriev I.V."/>
            <person name="Henrissat B."/>
            <person name="Kues U."/>
            <person name="Berka R.M."/>
            <person name="Martinez A.T."/>
            <person name="Covert S.F."/>
            <person name="Blanchette R.A."/>
            <person name="Cullen D."/>
        </authorList>
    </citation>
    <scope>NUCLEOTIDE SEQUENCE [LARGE SCALE GENOMIC DNA]</scope>
    <source>
        <strain evidence="9 10">11061_1 CR5-6</strain>
    </source>
</reference>
<dbReference type="Proteomes" id="UP000053257">
    <property type="component" value="Unassembled WGS sequence"/>
</dbReference>
<dbReference type="InterPro" id="IPR036396">
    <property type="entry name" value="Cyt_P450_sf"/>
</dbReference>
<name>A0A0C3SEJ4_PHLG1</name>
<evidence type="ECO:0000256" key="8">
    <source>
        <dbReference type="ARBA" id="ARBA00023033"/>
    </source>
</evidence>
<evidence type="ECO:0000256" key="6">
    <source>
        <dbReference type="ARBA" id="ARBA00023002"/>
    </source>
</evidence>
<dbReference type="PANTHER" id="PTHR24305:SF166">
    <property type="entry name" value="CYTOCHROME P450 12A4, MITOCHONDRIAL-RELATED"/>
    <property type="match status" value="1"/>
</dbReference>
<dbReference type="GO" id="GO:0016705">
    <property type="term" value="F:oxidoreductase activity, acting on paired donors, with incorporation or reduction of molecular oxygen"/>
    <property type="evidence" value="ECO:0007669"/>
    <property type="project" value="InterPro"/>
</dbReference>
<keyword evidence="5" id="KW-0479">Metal-binding</keyword>
<evidence type="ECO:0000256" key="7">
    <source>
        <dbReference type="ARBA" id="ARBA00023004"/>
    </source>
</evidence>
<comment type="similarity">
    <text evidence="3">Belongs to the cytochrome P450 family.</text>
</comment>
<organism evidence="9 10">
    <name type="scientific">Phlebiopsis gigantea (strain 11061_1 CR5-6)</name>
    <name type="common">White-rot fungus</name>
    <name type="synonym">Peniophora gigantea</name>
    <dbReference type="NCBI Taxonomy" id="745531"/>
    <lineage>
        <taxon>Eukaryota</taxon>
        <taxon>Fungi</taxon>
        <taxon>Dikarya</taxon>
        <taxon>Basidiomycota</taxon>
        <taxon>Agaricomycotina</taxon>
        <taxon>Agaricomycetes</taxon>
        <taxon>Polyporales</taxon>
        <taxon>Phanerochaetaceae</taxon>
        <taxon>Phlebiopsis</taxon>
    </lineage>
</organism>
<dbReference type="STRING" id="745531.A0A0C3SEJ4"/>
<dbReference type="GO" id="GO:0020037">
    <property type="term" value="F:heme binding"/>
    <property type="evidence" value="ECO:0007669"/>
    <property type="project" value="InterPro"/>
</dbReference>
<comment type="pathway">
    <text evidence="2">Secondary metabolite biosynthesis.</text>
</comment>
<evidence type="ECO:0008006" key="11">
    <source>
        <dbReference type="Google" id="ProtNLM"/>
    </source>
</evidence>
<evidence type="ECO:0000256" key="1">
    <source>
        <dbReference type="ARBA" id="ARBA00001971"/>
    </source>
</evidence>
<dbReference type="HOGENOM" id="CLU_001570_5_11_1"/>
<dbReference type="Pfam" id="PF00067">
    <property type="entry name" value="p450"/>
    <property type="match status" value="2"/>
</dbReference>